<proteinExistence type="predicted"/>
<feature type="region of interest" description="Disordered" evidence="1">
    <location>
        <begin position="49"/>
        <end position="83"/>
    </location>
</feature>
<feature type="compositionally biased region" description="Basic and acidic residues" evidence="1">
    <location>
        <begin position="72"/>
        <end position="82"/>
    </location>
</feature>
<feature type="signal peptide" evidence="2">
    <location>
        <begin position="1"/>
        <end position="22"/>
    </location>
</feature>
<evidence type="ECO:0000256" key="2">
    <source>
        <dbReference type="SAM" id="SignalP"/>
    </source>
</evidence>
<evidence type="ECO:0008006" key="5">
    <source>
        <dbReference type="Google" id="ProtNLM"/>
    </source>
</evidence>
<gene>
    <name evidence="3" type="ORF">EC9_54150</name>
</gene>
<dbReference type="AlphaFoldDB" id="A0A517M8J6"/>
<name>A0A517M8J6_9BACT</name>
<evidence type="ECO:0000313" key="3">
    <source>
        <dbReference type="EMBL" id="QDS91194.1"/>
    </source>
</evidence>
<dbReference type="RefSeq" id="WP_145348874.1">
    <property type="nucleotide sequence ID" value="NZ_CP036261.1"/>
</dbReference>
<evidence type="ECO:0000256" key="1">
    <source>
        <dbReference type="SAM" id="MobiDB-lite"/>
    </source>
</evidence>
<feature type="compositionally biased region" description="Basic and acidic residues" evidence="1">
    <location>
        <begin position="335"/>
        <end position="345"/>
    </location>
</feature>
<keyword evidence="2" id="KW-0732">Signal</keyword>
<keyword evidence="4" id="KW-1185">Reference proteome</keyword>
<sequence length="355" mass="40147" precursor="true">MKVLVCPQLLLMSMLMAAPVFAQVVPGTGTKIDYVGDDFEEPGWEFVHNMPKGSHENNERRNGPSGYSKNRRFIEGPERGQPDHMQIIPTPAGGLPHSKNALWVSTLHSGIPGQNTRTVEQDDLIVSCPSRLGTSFRPSESPNCMVRVYFPEVDRWEKRNGPHFGFRLGCSTTAEQEREGFLAFGTEMGPEPYWPGIWVHYRHTADQRGPAGSAYLAVRGDNRGRDFRVAEMEQFGWWTFGISVTPDGRIHYYASPGVDPLTPQDLLTSQTPYGFNAERITSFFFNFCNVNDGRTWSTPVVIDDPEMYLVNASRVMQFVQRKEAAEAKRQAYAKRRAEMMAERNARSQNNSRSSR</sequence>
<reference evidence="3 4" key="1">
    <citation type="submission" date="2019-02" db="EMBL/GenBank/DDBJ databases">
        <title>Deep-cultivation of Planctomycetes and their phenomic and genomic characterization uncovers novel biology.</title>
        <authorList>
            <person name="Wiegand S."/>
            <person name="Jogler M."/>
            <person name="Boedeker C."/>
            <person name="Pinto D."/>
            <person name="Vollmers J."/>
            <person name="Rivas-Marin E."/>
            <person name="Kohn T."/>
            <person name="Peeters S.H."/>
            <person name="Heuer A."/>
            <person name="Rast P."/>
            <person name="Oberbeckmann S."/>
            <person name="Bunk B."/>
            <person name="Jeske O."/>
            <person name="Meyerdierks A."/>
            <person name="Storesund J.E."/>
            <person name="Kallscheuer N."/>
            <person name="Luecker S."/>
            <person name="Lage O.M."/>
            <person name="Pohl T."/>
            <person name="Merkel B.J."/>
            <person name="Hornburger P."/>
            <person name="Mueller R.-W."/>
            <person name="Bruemmer F."/>
            <person name="Labrenz M."/>
            <person name="Spormann A.M."/>
            <person name="Op den Camp H."/>
            <person name="Overmann J."/>
            <person name="Amann R."/>
            <person name="Jetten M.S.M."/>
            <person name="Mascher T."/>
            <person name="Medema M.H."/>
            <person name="Devos D.P."/>
            <person name="Kaster A.-K."/>
            <person name="Ovreas L."/>
            <person name="Rohde M."/>
            <person name="Galperin M.Y."/>
            <person name="Jogler C."/>
        </authorList>
    </citation>
    <scope>NUCLEOTIDE SEQUENCE [LARGE SCALE GENOMIC DNA]</scope>
    <source>
        <strain evidence="3 4">EC9</strain>
    </source>
</reference>
<feature type="compositionally biased region" description="Basic and acidic residues" evidence="1">
    <location>
        <begin position="53"/>
        <end position="62"/>
    </location>
</feature>
<feature type="chain" id="PRO_5022195938" description="Secreted protein" evidence="2">
    <location>
        <begin position="23"/>
        <end position="355"/>
    </location>
</feature>
<evidence type="ECO:0000313" key="4">
    <source>
        <dbReference type="Proteomes" id="UP000319557"/>
    </source>
</evidence>
<feature type="compositionally biased region" description="Low complexity" evidence="1">
    <location>
        <begin position="346"/>
        <end position="355"/>
    </location>
</feature>
<dbReference type="OrthoDB" id="242701at2"/>
<organism evidence="3 4">
    <name type="scientific">Rosistilla ulvae</name>
    <dbReference type="NCBI Taxonomy" id="1930277"/>
    <lineage>
        <taxon>Bacteria</taxon>
        <taxon>Pseudomonadati</taxon>
        <taxon>Planctomycetota</taxon>
        <taxon>Planctomycetia</taxon>
        <taxon>Pirellulales</taxon>
        <taxon>Pirellulaceae</taxon>
        <taxon>Rosistilla</taxon>
    </lineage>
</organism>
<dbReference type="EMBL" id="CP036261">
    <property type="protein sequence ID" value="QDS91194.1"/>
    <property type="molecule type" value="Genomic_DNA"/>
</dbReference>
<dbReference type="Proteomes" id="UP000319557">
    <property type="component" value="Chromosome"/>
</dbReference>
<protein>
    <recommendedName>
        <fullName evidence="5">Secreted protein</fullName>
    </recommendedName>
</protein>
<feature type="region of interest" description="Disordered" evidence="1">
    <location>
        <begin position="335"/>
        <end position="355"/>
    </location>
</feature>
<dbReference type="KEGG" id="ruv:EC9_54150"/>
<accession>A0A517M8J6</accession>